<name>A0AAX2ICB1_CAPSP</name>
<evidence type="ECO:0000313" key="2">
    <source>
        <dbReference type="EMBL" id="ATA84135.1"/>
    </source>
</evidence>
<keyword evidence="4" id="KW-1185">Reference proteome</keyword>
<organism evidence="3 5">
    <name type="scientific">Capnocytophaga sputigena</name>
    <dbReference type="NCBI Taxonomy" id="1019"/>
    <lineage>
        <taxon>Bacteria</taxon>
        <taxon>Pseudomonadati</taxon>
        <taxon>Bacteroidota</taxon>
        <taxon>Flavobacteriia</taxon>
        <taxon>Flavobacteriales</taxon>
        <taxon>Flavobacteriaceae</taxon>
        <taxon>Capnocytophaga</taxon>
    </lineage>
</organism>
<reference evidence="3 5" key="3">
    <citation type="submission" date="2018-06" db="EMBL/GenBank/DDBJ databases">
        <authorList>
            <consortium name="Pathogen Informatics"/>
            <person name="Doyle S."/>
        </authorList>
    </citation>
    <scope>NUCLEOTIDE SEQUENCE [LARGE SCALE GENOMIC DNA]</scope>
    <source>
        <strain evidence="3 5">NCTC11653</strain>
    </source>
</reference>
<reference evidence="2" key="1">
    <citation type="journal article" date="2017" name="Genome Announc.">
        <title>Twelve Complete Reference Genomes of Clinical Isolates in the Capnocytophaga Genus.</title>
        <authorList>
            <person name="Villarma A."/>
            <person name="Gulvik C.A."/>
            <person name="Rowe L.A."/>
            <person name="Sheth M."/>
            <person name="Juieng P."/>
            <person name="Nicholson A.C."/>
            <person name="Loparev V.N."/>
            <person name="McQuiston J.R."/>
        </authorList>
    </citation>
    <scope>NUCLEOTIDE SEQUENCE</scope>
    <source>
        <strain evidence="2">KC1668</strain>
    </source>
</reference>
<keyword evidence="1" id="KW-0472">Membrane</keyword>
<proteinExistence type="predicted"/>
<reference evidence="4" key="2">
    <citation type="submission" date="2017-06" db="EMBL/GenBank/DDBJ databases">
        <title>Capnocytophaga spp. assemblies.</title>
        <authorList>
            <person name="Gulvik C.A."/>
        </authorList>
    </citation>
    <scope>NUCLEOTIDE SEQUENCE [LARGE SCALE GENOMIC DNA]</scope>
    <source>
        <strain evidence="4">KC1668</strain>
    </source>
</reference>
<dbReference type="RefSeq" id="WP_002682278.1">
    <property type="nucleotide sequence ID" value="NZ_CP022385.1"/>
</dbReference>
<dbReference type="EMBL" id="CP022385">
    <property type="protein sequence ID" value="ATA84135.1"/>
    <property type="molecule type" value="Genomic_DNA"/>
</dbReference>
<protein>
    <submittedName>
        <fullName evidence="3">Uncharacterized protein</fullName>
    </submittedName>
</protein>
<keyword evidence="1" id="KW-0812">Transmembrane</keyword>
<dbReference type="Proteomes" id="UP000249902">
    <property type="component" value="Unassembled WGS sequence"/>
</dbReference>
<dbReference type="AlphaFoldDB" id="A0AAX2ICB1"/>
<keyword evidence="1" id="KW-1133">Transmembrane helix</keyword>
<evidence type="ECO:0000313" key="5">
    <source>
        <dbReference type="Proteomes" id="UP000249902"/>
    </source>
</evidence>
<evidence type="ECO:0000256" key="1">
    <source>
        <dbReference type="SAM" id="Phobius"/>
    </source>
</evidence>
<dbReference type="KEGG" id="cspu:CGC55_06305"/>
<dbReference type="Proteomes" id="UP000217301">
    <property type="component" value="Chromosome"/>
</dbReference>
<sequence length="172" mass="20173">MKKLKELFGKQISLGTILALLVVTLVTFFLTKECSNTKSISSEKNSYGEVKIGEDVIKNLEAQGIHFADFEVEEEMPNDFQTIYKGKILEQWEYKKKTKSGKEKMYYVLEIPVKLYPDRRKYINVPEDIALREWKNKLAVGKEVYYKKLDKSKISEDERDVIPEYYFSGFVE</sequence>
<accession>A0AAX2ICB1</accession>
<feature type="transmembrane region" description="Helical" evidence="1">
    <location>
        <begin position="12"/>
        <end position="31"/>
    </location>
</feature>
<evidence type="ECO:0000313" key="4">
    <source>
        <dbReference type="Proteomes" id="UP000217301"/>
    </source>
</evidence>
<gene>
    <name evidence="2" type="ORF">CGC55_06305</name>
    <name evidence="3" type="ORF">NCTC11653_02030</name>
</gene>
<dbReference type="EMBL" id="UAVP01000008">
    <property type="protein sequence ID" value="SQA76116.1"/>
    <property type="molecule type" value="Genomic_DNA"/>
</dbReference>
<evidence type="ECO:0000313" key="3">
    <source>
        <dbReference type="EMBL" id="SQA76116.1"/>
    </source>
</evidence>